<organism evidence="1 2">
    <name type="scientific">Phocaeicola dorei DSM 17855</name>
    <dbReference type="NCBI Taxonomy" id="483217"/>
    <lineage>
        <taxon>Bacteria</taxon>
        <taxon>Pseudomonadati</taxon>
        <taxon>Bacteroidota</taxon>
        <taxon>Bacteroidia</taxon>
        <taxon>Bacteroidales</taxon>
        <taxon>Bacteroidaceae</taxon>
        <taxon>Phocaeicola</taxon>
    </lineage>
</organism>
<evidence type="ECO:0000313" key="1">
    <source>
        <dbReference type="EMBL" id="EEB26013.1"/>
    </source>
</evidence>
<dbReference type="AlphaFoldDB" id="B6VW51"/>
<gene>
    <name evidence="1" type="ORF">BACDOR_01544</name>
</gene>
<dbReference type="EMBL" id="ABWZ01000029">
    <property type="protein sequence ID" value="EEB26013.1"/>
    <property type="molecule type" value="Genomic_DNA"/>
</dbReference>
<proteinExistence type="predicted"/>
<accession>B6VW51</accession>
<evidence type="ECO:0000313" key="2">
    <source>
        <dbReference type="Proteomes" id="UP000004849"/>
    </source>
</evidence>
<name>B6VW51_9BACT</name>
<dbReference type="HOGENOM" id="CLU_3004406_0_0_10"/>
<reference evidence="1 2" key="1">
    <citation type="submission" date="2008-10" db="EMBL/GenBank/DDBJ databases">
        <title>Draft genome sequence of Bacteroides dorei (DSM 17855).</title>
        <authorList>
            <person name="Sudarsanam P."/>
            <person name="Ley R."/>
            <person name="Guruge J."/>
            <person name="Turnbaugh P.J."/>
            <person name="Mahowald M."/>
            <person name="Liep D."/>
            <person name="Gordon J."/>
        </authorList>
    </citation>
    <scope>NUCLEOTIDE SEQUENCE [LARGE SCALE GENOMIC DNA]</scope>
    <source>
        <strain evidence="1 2">DSM 17855</strain>
    </source>
</reference>
<protein>
    <submittedName>
        <fullName evidence="1">Uncharacterized protein</fullName>
    </submittedName>
</protein>
<reference evidence="1 2" key="2">
    <citation type="submission" date="2008-10" db="EMBL/GenBank/DDBJ databases">
        <authorList>
            <person name="Fulton L."/>
            <person name="Clifton S."/>
            <person name="Fulton B."/>
            <person name="Xu J."/>
            <person name="Minx P."/>
            <person name="Pepin K.H."/>
            <person name="Johnson M."/>
            <person name="Thiruvilangam P."/>
            <person name="Bhonagiri V."/>
            <person name="Nash W.E."/>
            <person name="Mardis E.R."/>
            <person name="Wilson R.K."/>
        </authorList>
    </citation>
    <scope>NUCLEOTIDE SEQUENCE [LARGE SCALE GENOMIC DNA]</scope>
    <source>
        <strain evidence="1 2">DSM 17855</strain>
    </source>
</reference>
<sequence>MDINGKTSIGLSPQKRKCKEWKKKTEQIFLSGRSFKKRSISYIKKEGYLSQTPNLH</sequence>
<dbReference type="Proteomes" id="UP000004849">
    <property type="component" value="Unassembled WGS sequence"/>
</dbReference>